<organism evidence="2 3">
    <name type="scientific">Pocillopora meandrina</name>
    <dbReference type="NCBI Taxonomy" id="46732"/>
    <lineage>
        <taxon>Eukaryota</taxon>
        <taxon>Metazoa</taxon>
        <taxon>Cnidaria</taxon>
        <taxon>Anthozoa</taxon>
        <taxon>Hexacorallia</taxon>
        <taxon>Scleractinia</taxon>
        <taxon>Astrocoeniina</taxon>
        <taxon>Pocilloporidae</taxon>
        <taxon>Pocillopora</taxon>
    </lineage>
</organism>
<sequence>MSFYSTEQTGGSAEVFRTIGEKWRNLSDSDRDAYKKVATDSGSAVSLPSADKQAKKIIGNIMKQVIAELETLGGHALMLCAYDGVCYQGSAGIGSKMPYAKIQQLGISFNNLPLDLKKEIGVIPRKPSLYGSGQRRKLWLARHDWSFGISLPVPSMDSCTTPSATTHTSTSPTPTPSLVNSSTSC</sequence>
<dbReference type="InterPro" id="IPR036910">
    <property type="entry name" value="HMG_box_dom_sf"/>
</dbReference>
<evidence type="ECO:0000313" key="2">
    <source>
        <dbReference type="EMBL" id="CAH3162679.1"/>
    </source>
</evidence>
<reference evidence="2 3" key="1">
    <citation type="submission" date="2022-05" db="EMBL/GenBank/DDBJ databases">
        <authorList>
            <consortium name="Genoscope - CEA"/>
            <person name="William W."/>
        </authorList>
    </citation>
    <scope>NUCLEOTIDE SEQUENCE [LARGE SCALE GENOMIC DNA]</scope>
</reference>
<dbReference type="AlphaFoldDB" id="A0AAU9XZL4"/>
<keyword evidence="3" id="KW-1185">Reference proteome</keyword>
<protein>
    <recommendedName>
        <fullName evidence="4">HMG box domain-containing protein</fullName>
    </recommendedName>
</protein>
<accession>A0AAU9XZL4</accession>
<proteinExistence type="predicted"/>
<evidence type="ECO:0000256" key="1">
    <source>
        <dbReference type="SAM" id="MobiDB-lite"/>
    </source>
</evidence>
<dbReference type="Proteomes" id="UP001159428">
    <property type="component" value="Unassembled WGS sequence"/>
</dbReference>
<evidence type="ECO:0008006" key="4">
    <source>
        <dbReference type="Google" id="ProtNLM"/>
    </source>
</evidence>
<evidence type="ECO:0000313" key="3">
    <source>
        <dbReference type="Proteomes" id="UP001159428"/>
    </source>
</evidence>
<dbReference type="SUPFAM" id="SSF47095">
    <property type="entry name" value="HMG-box"/>
    <property type="match status" value="1"/>
</dbReference>
<comment type="caution">
    <text evidence="2">The sequence shown here is derived from an EMBL/GenBank/DDBJ whole genome shotgun (WGS) entry which is preliminary data.</text>
</comment>
<dbReference type="CDD" id="cd00084">
    <property type="entry name" value="HMG-box_SF"/>
    <property type="match status" value="1"/>
</dbReference>
<gene>
    <name evidence="2" type="ORF">PMEA_00034356</name>
</gene>
<dbReference type="EMBL" id="CALNXJ010000087">
    <property type="protein sequence ID" value="CAH3162679.1"/>
    <property type="molecule type" value="Genomic_DNA"/>
</dbReference>
<name>A0AAU9XZL4_9CNID</name>
<feature type="region of interest" description="Disordered" evidence="1">
    <location>
        <begin position="160"/>
        <end position="185"/>
    </location>
</feature>